<dbReference type="PANTHER" id="PTHR30307">
    <property type="entry name" value="S-ADENOSYLMETHIONINE:TRNA RIBOSYLTRANSFERASE-ISOMERASE"/>
    <property type="match status" value="1"/>
</dbReference>
<dbReference type="InterPro" id="IPR036100">
    <property type="entry name" value="QueA_sf"/>
</dbReference>
<dbReference type="GO" id="GO:0005737">
    <property type="term" value="C:cytoplasm"/>
    <property type="evidence" value="ECO:0007669"/>
    <property type="project" value="UniProtKB-SubCell"/>
</dbReference>
<reference evidence="14" key="2">
    <citation type="submission" date="2020-09" db="EMBL/GenBank/DDBJ databases">
        <authorList>
            <person name="Sun Q."/>
            <person name="Kim S."/>
        </authorList>
    </citation>
    <scope>NUCLEOTIDE SEQUENCE</scope>
    <source>
        <strain evidence="14">KCTC 32501</strain>
    </source>
</reference>
<dbReference type="SUPFAM" id="SSF111337">
    <property type="entry name" value="QueA-like"/>
    <property type="match status" value="1"/>
</dbReference>
<dbReference type="EC" id="2.4.99.17" evidence="10 13"/>
<protein>
    <recommendedName>
        <fullName evidence="11 13">S-adenosylmethionine:tRNA ribosyltransferase-isomerase</fullName>
        <ecNumber evidence="10 13">2.4.99.17</ecNumber>
    </recommendedName>
    <alternativeName>
        <fullName evidence="12 13">Queuosine biosynthesis protein QueA</fullName>
    </alternativeName>
</protein>
<dbReference type="AlphaFoldDB" id="A0A8J3FZJ3"/>
<evidence type="ECO:0000256" key="8">
    <source>
        <dbReference type="ARBA" id="ARBA00052751"/>
    </source>
</evidence>
<evidence type="ECO:0000256" key="5">
    <source>
        <dbReference type="ARBA" id="ARBA00022679"/>
    </source>
</evidence>
<dbReference type="NCBIfam" id="NF001140">
    <property type="entry name" value="PRK00147.1"/>
    <property type="match status" value="1"/>
</dbReference>
<keyword evidence="7 13" id="KW-0671">Queuosine biosynthesis</keyword>
<evidence type="ECO:0000256" key="6">
    <source>
        <dbReference type="ARBA" id="ARBA00022691"/>
    </source>
</evidence>
<comment type="similarity">
    <text evidence="9 13">Belongs to the QueA family.</text>
</comment>
<dbReference type="UniPathway" id="UPA00392"/>
<dbReference type="InterPro" id="IPR042119">
    <property type="entry name" value="QueA_dom2"/>
</dbReference>
<dbReference type="EMBL" id="BMZG01000001">
    <property type="protein sequence ID" value="GHA63754.1"/>
    <property type="molecule type" value="Genomic_DNA"/>
</dbReference>
<comment type="subunit">
    <text evidence="3 13">Monomer.</text>
</comment>
<comment type="caution">
    <text evidence="14">The sequence shown here is derived from an EMBL/GenBank/DDBJ whole genome shotgun (WGS) entry which is preliminary data.</text>
</comment>
<comment type="pathway">
    <text evidence="2 13">tRNA modification; tRNA-queuosine biosynthesis.</text>
</comment>
<dbReference type="FunFam" id="3.40.1780.10:FF:000001">
    <property type="entry name" value="S-adenosylmethionine:tRNA ribosyltransferase-isomerase"/>
    <property type="match status" value="1"/>
</dbReference>
<dbReference type="Gene3D" id="2.40.10.240">
    <property type="entry name" value="QueA-like"/>
    <property type="match status" value="1"/>
</dbReference>
<gene>
    <name evidence="13 14" type="primary">queA</name>
    <name evidence="14" type="ORF">GCM10009007_00010</name>
</gene>
<name>A0A8J3FZJ3_9BURK</name>
<dbReference type="RefSeq" id="WP_189490067.1">
    <property type="nucleotide sequence ID" value="NZ_BMZG01000001.1"/>
</dbReference>
<dbReference type="GO" id="GO:0051075">
    <property type="term" value="F:S-adenosylmethionine:tRNA ribosyltransferase-isomerase activity"/>
    <property type="evidence" value="ECO:0007669"/>
    <property type="project" value="UniProtKB-EC"/>
</dbReference>
<dbReference type="Proteomes" id="UP000614287">
    <property type="component" value="Unassembled WGS sequence"/>
</dbReference>
<dbReference type="InterPro" id="IPR042118">
    <property type="entry name" value="QueA_dom1"/>
</dbReference>
<evidence type="ECO:0000256" key="9">
    <source>
        <dbReference type="ARBA" id="ARBA00061210"/>
    </source>
</evidence>
<evidence type="ECO:0000256" key="3">
    <source>
        <dbReference type="ARBA" id="ARBA00011245"/>
    </source>
</evidence>
<dbReference type="GO" id="GO:0008616">
    <property type="term" value="P:tRNA queuosine(34) biosynthetic process"/>
    <property type="evidence" value="ECO:0007669"/>
    <property type="project" value="UniProtKB-UniRule"/>
</dbReference>
<reference evidence="14" key="1">
    <citation type="journal article" date="2014" name="Int. J. Syst. Evol. Microbiol.">
        <title>Complete genome sequence of Corynebacterium casei LMG S-19264T (=DSM 44701T), isolated from a smear-ripened cheese.</title>
        <authorList>
            <consortium name="US DOE Joint Genome Institute (JGI-PGF)"/>
            <person name="Walter F."/>
            <person name="Albersmeier A."/>
            <person name="Kalinowski J."/>
            <person name="Ruckert C."/>
        </authorList>
    </citation>
    <scope>NUCLEOTIDE SEQUENCE</scope>
    <source>
        <strain evidence="14">KCTC 32501</strain>
    </source>
</reference>
<dbReference type="Gene3D" id="3.40.1780.10">
    <property type="entry name" value="QueA-like"/>
    <property type="match status" value="1"/>
</dbReference>
<evidence type="ECO:0000256" key="12">
    <source>
        <dbReference type="ARBA" id="ARBA00076160"/>
    </source>
</evidence>
<comment type="catalytic activity">
    <reaction evidence="8 13">
        <text>7-aminomethyl-7-carbaguanosine(34) in tRNA + S-adenosyl-L-methionine = epoxyqueuosine(34) in tRNA + adenine + L-methionine + 2 H(+)</text>
        <dbReference type="Rhea" id="RHEA:32155"/>
        <dbReference type="Rhea" id="RHEA-COMP:10342"/>
        <dbReference type="Rhea" id="RHEA-COMP:18582"/>
        <dbReference type="ChEBI" id="CHEBI:15378"/>
        <dbReference type="ChEBI" id="CHEBI:16708"/>
        <dbReference type="ChEBI" id="CHEBI:57844"/>
        <dbReference type="ChEBI" id="CHEBI:59789"/>
        <dbReference type="ChEBI" id="CHEBI:82833"/>
        <dbReference type="ChEBI" id="CHEBI:194443"/>
        <dbReference type="EC" id="2.4.99.17"/>
    </reaction>
</comment>
<comment type="function">
    <text evidence="13">Transfers and isomerizes the ribose moiety from AdoMet to the 7-aminomethyl group of 7-deazaguanine (preQ1-tRNA) to give epoxyqueuosine (oQ-tRNA).</text>
</comment>
<evidence type="ECO:0000256" key="1">
    <source>
        <dbReference type="ARBA" id="ARBA00004496"/>
    </source>
</evidence>
<keyword evidence="5 13" id="KW-0808">Transferase</keyword>
<keyword evidence="6 13" id="KW-0949">S-adenosyl-L-methionine</keyword>
<accession>A0A8J3FZJ3</accession>
<dbReference type="NCBIfam" id="TIGR00113">
    <property type="entry name" value="queA"/>
    <property type="match status" value="1"/>
</dbReference>
<keyword evidence="15" id="KW-1185">Reference proteome</keyword>
<keyword evidence="4 13" id="KW-0963">Cytoplasm</keyword>
<dbReference type="PANTHER" id="PTHR30307:SF0">
    <property type="entry name" value="S-ADENOSYLMETHIONINE:TRNA RIBOSYLTRANSFERASE-ISOMERASE"/>
    <property type="match status" value="1"/>
</dbReference>
<dbReference type="Pfam" id="PF02547">
    <property type="entry name" value="Queuosine_synth"/>
    <property type="match status" value="1"/>
</dbReference>
<comment type="subcellular location">
    <subcellularLocation>
        <location evidence="1 13">Cytoplasm</location>
    </subcellularLocation>
</comment>
<evidence type="ECO:0000256" key="4">
    <source>
        <dbReference type="ARBA" id="ARBA00022490"/>
    </source>
</evidence>
<evidence type="ECO:0000256" key="2">
    <source>
        <dbReference type="ARBA" id="ARBA00004691"/>
    </source>
</evidence>
<sequence>MHDYFKSALPEQLSELNLTHFDYNLPDELIAQTPAASRTASRLLLPCETPIGDAIFHQIIDQLHSGDILVMNNTKVIKARLFGAKASGGKLEVMLDRLSGECECITQIRASKTPPAGSTIHIHNSAGEPVFSMTVLSKTDRFYHLKSDVPLLPMLEAYGNLPLPPYIDHAADDFDATRYQTVFAQAEGAVAAPTAGLHFDEPLLNAIQAKGVKLAYVTLHVGAGTFLPVSATDLSQHVMHQEWFEIGETTTQLINQTREAKGRVIAVGTTSLRALESAYAQQNPEHAPNWKLNATSAETRLFIRPPYRFGLVDALITNFHLPQSTLLMLVSAFSGVQTIRDSYNHAIEHRYRFFSYGDAMFLKRKNKHKQR</sequence>
<evidence type="ECO:0000256" key="13">
    <source>
        <dbReference type="HAMAP-Rule" id="MF_00113"/>
    </source>
</evidence>
<evidence type="ECO:0000256" key="11">
    <source>
        <dbReference type="ARBA" id="ARBA00069325"/>
    </source>
</evidence>
<dbReference type="HAMAP" id="MF_00113">
    <property type="entry name" value="QueA"/>
    <property type="match status" value="1"/>
</dbReference>
<evidence type="ECO:0000313" key="15">
    <source>
        <dbReference type="Proteomes" id="UP000614287"/>
    </source>
</evidence>
<evidence type="ECO:0000256" key="10">
    <source>
        <dbReference type="ARBA" id="ARBA00066503"/>
    </source>
</evidence>
<organism evidence="14 15">
    <name type="scientific">Formosimonas limnophila</name>
    <dbReference type="NCBI Taxonomy" id="1384487"/>
    <lineage>
        <taxon>Bacteria</taxon>
        <taxon>Pseudomonadati</taxon>
        <taxon>Pseudomonadota</taxon>
        <taxon>Betaproteobacteria</taxon>
        <taxon>Burkholderiales</taxon>
        <taxon>Burkholderiaceae</taxon>
        <taxon>Formosimonas</taxon>
    </lineage>
</organism>
<evidence type="ECO:0000256" key="7">
    <source>
        <dbReference type="ARBA" id="ARBA00022785"/>
    </source>
</evidence>
<proteinExistence type="inferred from homology"/>
<dbReference type="InterPro" id="IPR003699">
    <property type="entry name" value="QueA"/>
</dbReference>
<evidence type="ECO:0000313" key="14">
    <source>
        <dbReference type="EMBL" id="GHA63754.1"/>
    </source>
</evidence>